<evidence type="ECO:0000313" key="1">
    <source>
        <dbReference type="EMBL" id="EAU86218.1"/>
    </source>
</evidence>
<dbReference type="GeneID" id="6012182"/>
<dbReference type="KEGG" id="cci:CC1G_03429"/>
<comment type="caution">
    <text evidence="1">The sequence shown here is derived from an EMBL/GenBank/DDBJ whole genome shotgun (WGS) entry which is preliminary data.</text>
</comment>
<proteinExistence type="predicted"/>
<dbReference type="InParanoid" id="A8NQP7"/>
<protein>
    <submittedName>
        <fullName evidence="1">Uncharacterized protein</fullName>
    </submittedName>
</protein>
<accession>A8NQP7</accession>
<name>A8NQP7_COPC7</name>
<reference evidence="1 2" key="1">
    <citation type="journal article" date="2010" name="Proc. Natl. Acad. Sci. U.S.A.">
        <title>Insights into evolution of multicellular fungi from the assembled chromosomes of the mushroom Coprinopsis cinerea (Coprinus cinereus).</title>
        <authorList>
            <person name="Stajich J.E."/>
            <person name="Wilke S.K."/>
            <person name="Ahren D."/>
            <person name="Au C.H."/>
            <person name="Birren B.W."/>
            <person name="Borodovsky M."/>
            <person name="Burns C."/>
            <person name="Canback B."/>
            <person name="Casselton L.A."/>
            <person name="Cheng C.K."/>
            <person name="Deng J."/>
            <person name="Dietrich F.S."/>
            <person name="Fargo D.C."/>
            <person name="Farman M.L."/>
            <person name="Gathman A.C."/>
            <person name="Goldberg J."/>
            <person name="Guigo R."/>
            <person name="Hoegger P.J."/>
            <person name="Hooker J.B."/>
            <person name="Huggins A."/>
            <person name="James T.Y."/>
            <person name="Kamada T."/>
            <person name="Kilaru S."/>
            <person name="Kodira C."/>
            <person name="Kues U."/>
            <person name="Kupfer D."/>
            <person name="Kwan H.S."/>
            <person name="Lomsadze A."/>
            <person name="Li W."/>
            <person name="Lilly W.W."/>
            <person name="Ma L.J."/>
            <person name="Mackey A.J."/>
            <person name="Manning G."/>
            <person name="Martin F."/>
            <person name="Muraguchi H."/>
            <person name="Natvig D.O."/>
            <person name="Palmerini H."/>
            <person name="Ramesh M.A."/>
            <person name="Rehmeyer C.J."/>
            <person name="Roe B.A."/>
            <person name="Shenoy N."/>
            <person name="Stanke M."/>
            <person name="Ter-Hovhannisyan V."/>
            <person name="Tunlid A."/>
            <person name="Velagapudi R."/>
            <person name="Vision T.J."/>
            <person name="Zeng Q."/>
            <person name="Zolan M.E."/>
            <person name="Pukkila P.J."/>
        </authorList>
    </citation>
    <scope>NUCLEOTIDE SEQUENCE [LARGE SCALE GENOMIC DNA]</scope>
    <source>
        <strain evidence="2">Okayama-7 / 130 / ATCC MYA-4618 / FGSC 9003</strain>
    </source>
</reference>
<dbReference type="VEuPathDB" id="FungiDB:CC1G_03429"/>
<evidence type="ECO:0000313" key="2">
    <source>
        <dbReference type="Proteomes" id="UP000001861"/>
    </source>
</evidence>
<dbReference type="Proteomes" id="UP000001861">
    <property type="component" value="Unassembled WGS sequence"/>
</dbReference>
<dbReference type="OrthoDB" id="3016366at2759"/>
<dbReference type="RefSeq" id="XP_001835647.1">
    <property type="nucleotide sequence ID" value="XM_001835595.1"/>
</dbReference>
<dbReference type="eggNOG" id="ENOG502R0PY">
    <property type="taxonomic scope" value="Eukaryota"/>
</dbReference>
<keyword evidence="2" id="KW-1185">Reference proteome</keyword>
<dbReference type="AlphaFoldDB" id="A8NQP7"/>
<sequence length="215" mass="24191">MKSHSGRTQYDLVPALVAIFTTRILQFHQELVFYLPVLDMVVASSNKDRIGHSSSMMKQNEIYAALTEVNVAGMFHWSLYVVEADGKPGWQVHATNKDTDVWRFAQDSWDGPSSEGAIAFLKIGEIMEGLDVSCLLEYVQNIPMAVPPSQEDKEPAFTCRVWFKEAVRILNDSGLFVECMDVDALEYELAQRAIVAQYSRQLPVIAVAKNARAWT</sequence>
<dbReference type="EMBL" id="AACS02000008">
    <property type="protein sequence ID" value="EAU86218.1"/>
    <property type="molecule type" value="Genomic_DNA"/>
</dbReference>
<dbReference type="OMA" id="CTRYHAS"/>
<gene>
    <name evidence="1" type="ORF">CC1G_03429</name>
</gene>
<organism evidence="1 2">
    <name type="scientific">Coprinopsis cinerea (strain Okayama-7 / 130 / ATCC MYA-4618 / FGSC 9003)</name>
    <name type="common">Inky cap fungus</name>
    <name type="synonym">Hormographiella aspergillata</name>
    <dbReference type="NCBI Taxonomy" id="240176"/>
    <lineage>
        <taxon>Eukaryota</taxon>
        <taxon>Fungi</taxon>
        <taxon>Dikarya</taxon>
        <taxon>Basidiomycota</taxon>
        <taxon>Agaricomycotina</taxon>
        <taxon>Agaricomycetes</taxon>
        <taxon>Agaricomycetidae</taxon>
        <taxon>Agaricales</taxon>
        <taxon>Agaricineae</taxon>
        <taxon>Psathyrellaceae</taxon>
        <taxon>Coprinopsis</taxon>
    </lineage>
</organism>